<evidence type="ECO:0000313" key="5">
    <source>
        <dbReference type="Proteomes" id="UP000264605"/>
    </source>
</evidence>
<reference evidence="3 4" key="1">
    <citation type="submission" date="2016-10" db="EMBL/GenBank/DDBJ databases">
        <authorList>
            <person name="Varghese N."/>
            <person name="Submissions S."/>
        </authorList>
    </citation>
    <scope>NUCLEOTIDE SEQUENCE [LARGE SCALE GENOMIC DNA]</scope>
    <source>
        <strain evidence="3 4">CGMCC 1.8499</strain>
    </source>
</reference>
<accession>A0AAD0RYR0</accession>
<keyword evidence="4" id="KW-1185">Reference proteome</keyword>
<keyword evidence="1" id="KW-1133">Transmembrane helix</keyword>
<dbReference type="GeneID" id="99504978"/>
<dbReference type="Proteomes" id="UP000183805">
    <property type="component" value="Unassembled WGS sequence"/>
</dbReference>
<sequence>METWQKIAIVVAVFGVVIGNLALLKHAAKMDFKKPEKKDENDQKSPD</sequence>
<evidence type="ECO:0000313" key="4">
    <source>
        <dbReference type="Proteomes" id="UP000183805"/>
    </source>
</evidence>
<dbReference type="Pfam" id="PF11446">
    <property type="entry name" value="DUF2897"/>
    <property type="match status" value="1"/>
</dbReference>
<proteinExistence type="predicted"/>
<keyword evidence="1" id="KW-0812">Transmembrane</keyword>
<evidence type="ECO:0000256" key="1">
    <source>
        <dbReference type="SAM" id="Phobius"/>
    </source>
</evidence>
<dbReference type="EMBL" id="FPAZ01000003">
    <property type="protein sequence ID" value="SFT44882.1"/>
    <property type="molecule type" value="Genomic_DNA"/>
</dbReference>
<dbReference type="RefSeq" id="WP_074988602.1">
    <property type="nucleotide sequence ID" value="NZ_CP032090.1"/>
</dbReference>
<evidence type="ECO:0000313" key="2">
    <source>
        <dbReference type="EMBL" id="AXV64846.1"/>
    </source>
</evidence>
<gene>
    <name evidence="2" type="ORF">D0907_05875</name>
    <name evidence="3" type="ORF">SAMN04487854_10347</name>
</gene>
<feature type="transmembrane region" description="Helical" evidence="1">
    <location>
        <begin position="6"/>
        <end position="24"/>
    </location>
</feature>
<reference evidence="2 5" key="2">
    <citation type="submission" date="2018-08" db="EMBL/GenBank/DDBJ databases">
        <title>Draft genome sequence of Pseudoalteromonas donghaensis HJ51.</title>
        <authorList>
            <person name="Oh J."/>
            <person name="Roh D."/>
        </authorList>
    </citation>
    <scope>NUCLEOTIDE SEQUENCE [LARGE SCALE GENOMIC DNA]</scope>
    <source>
        <strain evidence="2 5">HJ51</strain>
    </source>
</reference>
<dbReference type="EMBL" id="CP032090">
    <property type="protein sequence ID" value="AXV64846.1"/>
    <property type="molecule type" value="Genomic_DNA"/>
</dbReference>
<dbReference type="KEGG" id="pdj:D0907_05875"/>
<dbReference type="AlphaFoldDB" id="A0AAD0RYR0"/>
<name>A0AAD0RYR0_9GAMM</name>
<keyword evidence="1" id="KW-0472">Membrane</keyword>
<evidence type="ECO:0000313" key="3">
    <source>
        <dbReference type="EMBL" id="SFT44882.1"/>
    </source>
</evidence>
<dbReference type="Proteomes" id="UP000264605">
    <property type="component" value="Chromosome"/>
</dbReference>
<protein>
    <submittedName>
        <fullName evidence="2">DUF2897 family protein</fullName>
    </submittedName>
</protein>
<dbReference type="InterPro" id="IPR021550">
    <property type="entry name" value="DUF2897"/>
</dbReference>
<organism evidence="2 5">
    <name type="scientific">Pseudoalteromonas lipolytica</name>
    <dbReference type="NCBI Taxonomy" id="570156"/>
    <lineage>
        <taxon>Bacteria</taxon>
        <taxon>Pseudomonadati</taxon>
        <taxon>Pseudomonadota</taxon>
        <taxon>Gammaproteobacteria</taxon>
        <taxon>Alteromonadales</taxon>
        <taxon>Pseudoalteromonadaceae</taxon>
        <taxon>Pseudoalteromonas</taxon>
    </lineage>
</organism>